<protein>
    <recommendedName>
        <fullName evidence="1">AB hydrolase-1 domain-containing protein</fullName>
    </recommendedName>
</protein>
<keyword evidence="3" id="KW-1185">Reference proteome</keyword>
<dbReference type="InterPro" id="IPR000073">
    <property type="entry name" value="AB_hydrolase_1"/>
</dbReference>
<evidence type="ECO:0000313" key="2">
    <source>
        <dbReference type="EMBL" id="GAA4962602.1"/>
    </source>
</evidence>
<dbReference type="Proteomes" id="UP001501195">
    <property type="component" value="Unassembled WGS sequence"/>
</dbReference>
<dbReference type="PANTHER" id="PTHR37017">
    <property type="entry name" value="AB HYDROLASE-1 DOMAIN-CONTAINING PROTEIN-RELATED"/>
    <property type="match status" value="1"/>
</dbReference>
<comment type="caution">
    <text evidence="2">The sequence shown here is derived from an EMBL/GenBank/DDBJ whole genome shotgun (WGS) entry which is preliminary data.</text>
</comment>
<evidence type="ECO:0000313" key="3">
    <source>
        <dbReference type="Proteomes" id="UP001501195"/>
    </source>
</evidence>
<evidence type="ECO:0000259" key="1">
    <source>
        <dbReference type="Pfam" id="PF12697"/>
    </source>
</evidence>
<dbReference type="EMBL" id="BAABIL010000021">
    <property type="protein sequence ID" value="GAA4962602.1"/>
    <property type="molecule type" value="Genomic_DNA"/>
</dbReference>
<sequence length="264" mass="28777">MSGPDTGRELSTNHRSVTAMSTTYVLVPGFWLGASIWRAVADPLRAHGHVVHAVDLSGMGERAHLASPQTDLTTHVDDVVHLLEQHDLHDVVLVGHSYGALVTTGAADRVPERVARLVYIDSGPLPDGTAQADFDGPEARMADEDRVMTDGEGWKLPPPPWSVIAAEVPEVDDDAVAALVESSRPQPWRTATQPVALTGAWERLPRTGVLCSFSLEQLRQMAPGAPVFVHMVDGDWTYVELPTWHWPMVSRPVELAEVLESVSR</sequence>
<organism evidence="2 3">
    <name type="scientific">Kineococcus glutinatus</name>
    <dbReference type="NCBI Taxonomy" id="1070872"/>
    <lineage>
        <taxon>Bacteria</taxon>
        <taxon>Bacillati</taxon>
        <taxon>Actinomycetota</taxon>
        <taxon>Actinomycetes</taxon>
        <taxon>Kineosporiales</taxon>
        <taxon>Kineosporiaceae</taxon>
        <taxon>Kineococcus</taxon>
    </lineage>
</organism>
<gene>
    <name evidence="2" type="ORF">GCM10023225_02710</name>
</gene>
<dbReference type="InterPro" id="IPR052897">
    <property type="entry name" value="Sec-Metab_Biosynth_Hydrolase"/>
</dbReference>
<name>A0ABP9H701_9ACTN</name>
<dbReference type="Gene3D" id="3.40.50.1820">
    <property type="entry name" value="alpha/beta hydrolase"/>
    <property type="match status" value="1"/>
</dbReference>
<accession>A0ABP9H701</accession>
<dbReference type="Pfam" id="PF12697">
    <property type="entry name" value="Abhydrolase_6"/>
    <property type="match status" value="1"/>
</dbReference>
<proteinExistence type="predicted"/>
<dbReference type="SUPFAM" id="SSF53474">
    <property type="entry name" value="alpha/beta-Hydrolases"/>
    <property type="match status" value="1"/>
</dbReference>
<dbReference type="PANTHER" id="PTHR37017:SF11">
    <property type="entry name" value="ESTERASE_LIPASE_THIOESTERASE DOMAIN-CONTAINING PROTEIN"/>
    <property type="match status" value="1"/>
</dbReference>
<reference evidence="3" key="1">
    <citation type="journal article" date="2019" name="Int. J. Syst. Evol. Microbiol.">
        <title>The Global Catalogue of Microorganisms (GCM) 10K type strain sequencing project: providing services to taxonomists for standard genome sequencing and annotation.</title>
        <authorList>
            <consortium name="The Broad Institute Genomics Platform"/>
            <consortium name="The Broad Institute Genome Sequencing Center for Infectious Disease"/>
            <person name="Wu L."/>
            <person name="Ma J."/>
        </authorList>
    </citation>
    <scope>NUCLEOTIDE SEQUENCE [LARGE SCALE GENOMIC DNA]</scope>
    <source>
        <strain evidence="3">JCM 18126</strain>
    </source>
</reference>
<feature type="domain" description="AB hydrolase-1" evidence="1">
    <location>
        <begin position="25"/>
        <end position="257"/>
    </location>
</feature>
<dbReference type="InterPro" id="IPR029058">
    <property type="entry name" value="AB_hydrolase_fold"/>
</dbReference>